<dbReference type="EMBL" id="CM016762">
    <property type="protein sequence ID" value="TMS36539.1"/>
    <property type="molecule type" value="Genomic_DNA"/>
</dbReference>
<dbReference type="EMBL" id="AZBU02000001">
    <property type="protein sequence ID" value="TMS36539.1"/>
    <property type="molecule type" value="Genomic_DNA"/>
</dbReference>
<feature type="domain" description="EGF-like" evidence="4">
    <location>
        <begin position="148"/>
        <end position="186"/>
    </location>
</feature>
<comment type="caution">
    <text evidence="6">The sequence shown here is derived from an EMBL/GenBank/DDBJ whole genome shotgun (WGS) entry which is preliminary data.</text>
</comment>
<dbReference type="InterPro" id="IPR036179">
    <property type="entry name" value="Ig-like_dom_sf"/>
</dbReference>
<evidence type="ECO:0000256" key="1">
    <source>
        <dbReference type="PROSITE-ProRule" id="PRU00076"/>
    </source>
</evidence>
<evidence type="ECO:0000259" key="4">
    <source>
        <dbReference type="PROSITE" id="PS50026"/>
    </source>
</evidence>
<feature type="signal peptide" evidence="3">
    <location>
        <begin position="1"/>
        <end position="18"/>
    </location>
</feature>
<comment type="caution">
    <text evidence="1">Lacks conserved residue(s) required for the propagation of feature annotation.</text>
</comment>
<feature type="chain" id="PRO_5021030955" description="Ig-like domain-containing protein" evidence="3">
    <location>
        <begin position="19"/>
        <end position="411"/>
    </location>
</feature>
<protein>
    <recommendedName>
        <fullName evidence="8">Ig-like domain-containing protein</fullName>
    </recommendedName>
</protein>
<evidence type="ECO:0000256" key="3">
    <source>
        <dbReference type="SAM" id="SignalP"/>
    </source>
</evidence>
<gene>
    <name evidence="6" type="ORF">L596_003681</name>
</gene>
<keyword evidence="7" id="KW-1185">Reference proteome</keyword>
<dbReference type="PROSITE" id="PS00022">
    <property type="entry name" value="EGF_1"/>
    <property type="match status" value="1"/>
</dbReference>
<dbReference type="InterPro" id="IPR007110">
    <property type="entry name" value="Ig-like_dom"/>
</dbReference>
<feature type="domain" description="Ig-like" evidence="5">
    <location>
        <begin position="20"/>
        <end position="119"/>
    </location>
</feature>
<evidence type="ECO:0000259" key="5">
    <source>
        <dbReference type="PROSITE" id="PS50835"/>
    </source>
</evidence>
<reference evidence="6 7" key="1">
    <citation type="journal article" date="2015" name="Genome Biol.">
        <title>Comparative genomics of Steinernema reveals deeply conserved gene regulatory networks.</title>
        <authorList>
            <person name="Dillman A.R."/>
            <person name="Macchietto M."/>
            <person name="Porter C.F."/>
            <person name="Rogers A."/>
            <person name="Williams B."/>
            <person name="Antoshechkin I."/>
            <person name="Lee M.M."/>
            <person name="Goodwin Z."/>
            <person name="Lu X."/>
            <person name="Lewis E.E."/>
            <person name="Goodrich-Blair H."/>
            <person name="Stock S.P."/>
            <person name="Adams B.J."/>
            <person name="Sternberg P.W."/>
            <person name="Mortazavi A."/>
        </authorList>
    </citation>
    <scope>NUCLEOTIDE SEQUENCE [LARGE SCALE GENOMIC DNA]</scope>
    <source>
        <strain evidence="6 7">ALL</strain>
    </source>
</reference>
<keyword evidence="2" id="KW-0812">Transmembrane</keyword>
<dbReference type="SUPFAM" id="SSF57196">
    <property type="entry name" value="EGF/Laminin"/>
    <property type="match status" value="1"/>
</dbReference>
<dbReference type="PROSITE" id="PS50835">
    <property type="entry name" value="IG_LIKE"/>
    <property type="match status" value="1"/>
</dbReference>
<dbReference type="SUPFAM" id="SSF48726">
    <property type="entry name" value="Immunoglobulin"/>
    <property type="match status" value="1"/>
</dbReference>
<dbReference type="Gene3D" id="2.60.40.10">
    <property type="entry name" value="Immunoglobulins"/>
    <property type="match status" value="1"/>
</dbReference>
<keyword evidence="2" id="KW-1133">Transmembrane helix</keyword>
<evidence type="ECO:0000313" key="6">
    <source>
        <dbReference type="EMBL" id="TMS36539.1"/>
    </source>
</evidence>
<name>A0A4U8UUZ9_STECR</name>
<proteinExistence type="predicted"/>
<keyword evidence="2" id="KW-0472">Membrane</keyword>
<evidence type="ECO:0000256" key="2">
    <source>
        <dbReference type="SAM" id="Phobius"/>
    </source>
</evidence>
<accession>A0A4U8UUZ9</accession>
<dbReference type="InterPro" id="IPR013783">
    <property type="entry name" value="Ig-like_fold"/>
</dbReference>
<dbReference type="InterPro" id="IPR000742">
    <property type="entry name" value="EGF"/>
</dbReference>
<reference evidence="6 7" key="2">
    <citation type="journal article" date="2019" name="G3 (Bethesda)">
        <title>Hybrid Assembly of the Genome of the Entomopathogenic Nematode Steinernema carpocapsae Identifies the X-Chromosome.</title>
        <authorList>
            <person name="Serra L."/>
            <person name="Macchietto M."/>
            <person name="Macias-Munoz A."/>
            <person name="McGill C.J."/>
            <person name="Rodriguez I.M."/>
            <person name="Rodriguez B."/>
            <person name="Murad R."/>
            <person name="Mortazavi A."/>
        </authorList>
    </citation>
    <scope>NUCLEOTIDE SEQUENCE [LARGE SCALE GENOMIC DNA]</scope>
    <source>
        <strain evidence="6 7">ALL</strain>
    </source>
</reference>
<organism evidence="6 7">
    <name type="scientific">Steinernema carpocapsae</name>
    <name type="common">Entomopathogenic nematode</name>
    <dbReference type="NCBI Taxonomy" id="34508"/>
    <lineage>
        <taxon>Eukaryota</taxon>
        <taxon>Metazoa</taxon>
        <taxon>Ecdysozoa</taxon>
        <taxon>Nematoda</taxon>
        <taxon>Chromadorea</taxon>
        <taxon>Rhabditida</taxon>
        <taxon>Tylenchina</taxon>
        <taxon>Panagrolaimomorpha</taxon>
        <taxon>Strongyloidoidea</taxon>
        <taxon>Steinernematidae</taxon>
        <taxon>Steinernema</taxon>
    </lineage>
</organism>
<evidence type="ECO:0008006" key="8">
    <source>
        <dbReference type="Google" id="ProtNLM"/>
    </source>
</evidence>
<dbReference type="Proteomes" id="UP000298663">
    <property type="component" value="Chromosome X"/>
</dbReference>
<dbReference type="PROSITE" id="PS50026">
    <property type="entry name" value="EGF_3"/>
    <property type="match status" value="1"/>
</dbReference>
<feature type="transmembrane region" description="Helical" evidence="2">
    <location>
        <begin position="216"/>
        <end position="240"/>
    </location>
</feature>
<keyword evidence="3" id="KW-0732">Signal</keyword>
<sequence length="411" mass="46684">MNAVRVLIVVTVTLKCTCDPLKAQYAVQLQYGKADAGKEHTILAKPGSKFLINCQLEGNWPKGAKVEWAKDGSALKKVTNMKILSPQLISFDSFDEGKHGGIYECLARSKDMVSHKVFEQKDEKIFKRSTQRIIVRRDGSSQIHFPDNVQFCQKSGYCLNGGICLHDASNQQLCICMNNYRGERCQVPPLAKMGWEAEITRKEGAVPVGILTWRDLLILVLILTVFCLVFCILLTGALLFCRRPYFRQTSDKLPLCQCCEMYVPHYWSHRRHIEYEMPPCDSRRSLHAGNSRASLEEQEKGELRYSQVPTECVNDVEANSSSSSCMEASHEDKHAIEQRDFFDDSEKDKLHISLSTNDKRPSRSRLVVQKNVDHSDVYSYSGTVKHNRLAPGLQHLASTDCKFFRPIAQRS</sequence>
<dbReference type="OrthoDB" id="6162427at2759"/>
<feature type="disulfide bond" evidence="1">
    <location>
        <begin position="176"/>
        <end position="185"/>
    </location>
</feature>
<dbReference type="Gene3D" id="2.10.25.10">
    <property type="entry name" value="Laminin"/>
    <property type="match status" value="1"/>
</dbReference>
<keyword evidence="1" id="KW-0245">EGF-like domain</keyword>
<evidence type="ECO:0000313" key="7">
    <source>
        <dbReference type="Proteomes" id="UP000298663"/>
    </source>
</evidence>
<dbReference type="AlphaFoldDB" id="A0A4U8UUZ9"/>
<keyword evidence="1" id="KW-1015">Disulfide bond</keyword>